<dbReference type="Proteomes" id="UP001316803">
    <property type="component" value="Unassembled WGS sequence"/>
</dbReference>
<comment type="caution">
    <text evidence="1">The sequence shown here is derived from an EMBL/GenBank/DDBJ whole genome shotgun (WGS) entry which is preliminary data.</text>
</comment>
<protein>
    <submittedName>
        <fullName evidence="1">Uncharacterized protein</fullName>
    </submittedName>
</protein>
<dbReference type="EMBL" id="JAKLMC020000002">
    <property type="protein sequence ID" value="KAK5958062.1"/>
    <property type="molecule type" value="Genomic_DNA"/>
</dbReference>
<gene>
    <name evidence="1" type="ORF">OHC33_001252</name>
</gene>
<accession>A0AAN8ESY2</accession>
<evidence type="ECO:0000313" key="1">
    <source>
        <dbReference type="EMBL" id="KAK5958062.1"/>
    </source>
</evidence>
<dbReference type="AlphaFoldDB" id="A0AAN8ESY2"/>
<keyword evidence="2" id="KW-1185">Reference proteome</keyword>
<proteinExistence type="predicted"/>
<reference evidence="1 2" key="1">
    <citation type="submission" date="2022-12" db="EMBL/GenBank/DDBJ databases">
        <title>Genomic features and morphological characterization of a novel Knufia sp. strain isolated from spacecraft assembly facility.</title>
        <authorList>
            <person name="Teixeira M."/>
            <person name="Chander A.M."/>
            <person name="Stajich J.E."/>
            <person name="Venkateswaran K."/>
        </authorList>
    </citation>
    <scope>NUCLEOTIDE SEQUENCE [LARGE SCALE GENOMIC DNA]</scope>
    <source>
        <strain evidence="1 2">FJI-L2-BK-P2</strain>
    </source>
</reference>
<name>A0AAN8ESY2_9EURO</name>
<organism evidence="1 2">
    <name type="scientific">Knufia fluminis</name>
    <dbReference type="NCBI Taxonomy" id="191047"/>
    <lineage>
        <taxon>Eukaryota</taxon>
        <taxon>Fungi</taxon>
        <taxon>Dikarya</taxon>
        <taxon>Ascomycota</taxon>
        <taxon>Pezizomycotina</taxon>
        <taxon>Eurotiomycetes</taxon>
        <taxon>Chaetothyriomycetidae</taxon>
        <taxon>Chaetothyriales</taxon>
        <taxon>Trichomeriaceae</taxon>
        <taxon>Knufia</taxon>
    </lineage>
</organism>
<sequence length="453" mass="51478">MVKEFGHRCDEDCRACLRAAAPDRGESLNIVLRWYNNEQHQLLLLLSQYFGAAQPQNPGDGPLVGILIDVSWQPTQGYWPIASFNQHHQPQTNVRIWKLLSIQADTFPKLAHALYTHRNHVSNIRLDYRHANRGTGMATAHELESLMRPLIVFLRDIPSAQVDGPHEGTAQAIQTCFQAKIRFHSDIQTVPAILTWFDSILDLVIEAKVHSPEYGRTVSVTAALIMNSPEFEGIIRNHDNAPVRRNRVWIHMYHVSMIALDYLACSGTVGTLDNQQSFDNAAAAWETIGRGPFKYVGMDMADAHALRACMRWRLNQEHMRVFGADRTTLVADTIRDIYHGRNTRLRLHTAQCTSRQQGDGCPPIYQMAEDDLRQRPGVQIDAYANENVLCEDEAGNKWEGSNNVLNRWGGMDRVKKFLKNVSKNGHNTDSMNRLHVQSNWMVQGLENEKQLSQ</sequence>
<evidence type="ECO:0000313" key="2">
    <source>
        <dbReference type="Proteomes" id="UP001316803"/>
    </source>
</evidence>